<feature type="region of interest" description="Disordered" evidence="13">
    <location>
        <begin position="174"/>
        <end position="211"/>
    </location>
</feature>
<gene>
    <name evidence="17" type="ORF">JYK14_08230</name>
</gene>
<evidence type="ECO:0000256" key="5">
    <source>
        <dbReference type="ARBA" id="ARBA00022840"/>
    </source>
</evidence>
<dbReference type="PROSITE" id="PS50206">
    <property type="entry name" value="RHODANESE_3"/>
    <property type="match status" value="1"/>
</dbReference>
<keyword evidence="4 12" id="KW-0347">Helicase</keyword>
<comment type="similarity">
    <text evidence="1">Belongs to the helicase family. UvrD subfamily.</text>
</comment>
<dbReference type="PROSITE" id="PS51217">
    <property type="entry name" value="UVRD_HELICASE_CTER"/>
    <property type="match status" value="1"/>
</dbReference>
<comment type="catalytic activity">
    <reaction evidence="11">
        <text>ATP + H2O = ADP + phosphate + H(+)</text>
        <dbReference type="Rhea" id="RHEA:13065"/>
        <dbReference type="ChEBI" id="CHEBI:15377"/>
        <dbReference type="ChEBI" id="CHEBI:15378"/>
        <dbReference type="ChEBI" id="CHEBI:30616"/>
        <dbReference type="ChEBI" id="CHEBI:43474"/>
        <dbReference type="ChEBI" id="CHEBI:456216"/>
        <dbReference type="EC" id="5.6.2.4"/>
    </reaction>
</comment>
<organism evidence="17 18">
    <name type="scientific">Siccirubricoccus soli</name>
    <dbReference type="NCBI Taxonomy" id="2899147"/>
    <lineage>
        <taxon>Bacteria</taxon>
        <taxon>Pseudomonadati</taxon>
        <taxon>Pseudomonadota</taxon>
        <taxon>Alphaproteobacteria</taxon>
        <taxon>Acetobacterales</taxon>
        <taxon>Roseomonadaceae</taxon>
        <taxon>Siccirubricoccus</taxon>
    </lineage>
</organism>
<keyword evidence="5 12" id="KW-0067">ATP-binding</keyword>
<evidence type="ECO:0000256" key="10">
    <source>
        <dbReference type="ARBA" id="ARBA00034923"/>
    </source>
</evidence>
<feature type="domain" description="Rhodanese" evidence="14">
    <location>
        <begin position="66"/>
        <end position="109"/>
    </location>
</feature>
<feature type="binding site" evidence="12">
    <location>
        <begin position="209"/>
        <end position="216"/>
    </location>
    <ligand>
        <name>ATP</name>
        <dbReference type="ChEBI" id="CHEBI:30616"/>
    </ligand>
</feature>
<feature type="domain" description="UvrD-like helicase C-terminal" evidence="16">
    <location>
        <begin position="492"/>
        <end position="770"/>
    </location>
</feature>
<evidence type="ECO:0000256" key="8">
    <source>
        <dbReference type="ARBA" id="ARBA00034617"/>
    </source>
</evidence>
<name>A0ABT1D2J8_9PROT</name>
<dbReference type="Proteomes" id="UP001523392">
    <property type="component" value="Unassembled WGS sequence"/>
</dbReference>
<dbReference type="InterPro" id="IPR014017">
    <property type="entry name" value="DNA_helicase_UvrD-like_C"/>
</dbReference>
<evidence type="ECO:0000256" key="3">
    <source>
        <dbReference type="ARBA" id="ARBA00022801"/>
    </source>
</evidence>
<dbReference type="Pfam" id="PF13361">
    <property type="entry name" value="UvrD_C"/>
    <property type="match status" value="2"/>
</dbReference>
<dbReference type="InterPro" id="IPR013986">
    <property type="entry name" value="DExx_box_DNA_helicase_dom_sf"/>
</dbReference>
<evidence type="ECO:0000256" key="2">
    <source>
        <dbReference type="ARBA" id="ARBA00022741"/>
    </source>
</evidence>
<dbReference type="Pfam" id="PF00580">
    <property type="entry name" value="UvrD-helicase"/>
    <property type="match status" value="1"/>
</dbReference>
<evidence type="ECO:0000256" key="4">
    <source>
        <dbReference type="ARBA" id="ARBA00022806"/>
    </source>
</evidence>
<reference evidence="17 18" key="1">
    <citation type="submission" date="2021-12" db="EMBL/GenBank/DDBJ databases">
        <title>Siccirubricoccus leaddurans sp. nov., a high concentration Zn2+ tolerance bacterium.</title>
        <authorList>
            <person name="Cao Y."/>
        </authorList>
    </citation>
    <scope>NUCLEOTIDE SEQUENCE [LARGE SCALE GENOMIC DNA]</scope>
    <source>
        <strain evidence="17 18">KC 17139</strain>
    </source>
</reference>
<comment type="caution">
    <text evidence="17">The sequence shown here is derived from an EMBL/GenBank/DDBJ whole genome shotgun (WGS) entry which is preliminary data.</text>
</comment>
<keyword evidence="3 12" id="KW-0378">Hydrolase</keyword>
<dbReference type="InterPro" id="IPR001763">
    <property type="entry name" value="Rhodanese-like_dom"/>
</dbReference>
<dbReference type="Gene3D" id="1.10.10.160">
    <property type="match status" value="1"/>
</dbReference>
<accession>A0ABT1D2J8</accession>
<comment type="catalytic activity">
    <reaction evidence="8">
        <text>Couples ATP hydrolysis with the unwinding of duplex DNA by translocating in the 3'-5' direction.</text>
        <dbReference type="EC" id="5.6.2.4"/>
    </reaction>
</comment>
<keyword evidence="6" id="KW-0238">DNA-binding</keyword>
<dbReference type="InterPro" id="IPR000212">
    <property type="entry name" value="DNA_helicase_UvrD/REP"/>
</dbReference>
<evidence type="ECO:0000313" key="17">
    <source>
        <dbReference type="EMBL" id="MCO6416153.1"/>
    </source>
</evidence>
<evidence type="ECO:0000256" key="1">
    <source>
        <dbReference type="ARBA" id="ARBA00009922"/>
    </source>
</evidence>
<dbReference type="Pfam" id="PF12705">
    <property type="entry name" value="PDDEXK_1"/>
    <property type="match status" value="1"/>
</dbReference>
<dbReference type="Gene3D" id="3.40.50.300">
    <property type="entry name" value="P-loop containing nucleotide triphosphate hydrolases"/>
    <property type="match status" value="2"/>
</dbReference>
<dbReference type="InterPro" id="IPR027417">
    <property type="entry name" value="P-loop_NTPase"/>
</dbReference>
<evidence type="ECO:0000313" key="18">
    <source>
        <dbReference type="Proteomes" id="UP001523392"/>
    </source>
</evidence>
<evidence type="ECO:0000256" key="12">
    <source>
        <dbReference type="PROSITE-ProRule" id="PRU00560"/>
    </source>
</evidence>
<evidence type="ECO:0000256" key="9">
    <source>
        <dbReference type="ARBA" id="ARBA00034808"/>
    </source>
</evidence>
<sequence>MNSFDAARLAARALRDAAAAKATGPGILALAGAAAEHLDFEVSWVDPSSPLLHGTMAFLDAQAGTIVCARSGDDGERALLLAHELGHEAVHRLTAGHDALAAAGTARSAVRLSDYGPRERRELEAEVFAREFALPRAEARHLHIDEALTAAAIEARTGLPRGAVERQLLDSLLLPDVAPPPPSGGAAPGLDPSQEAAVTHGSGPLLLSAGPGTGKTRTLVARVRHLVERGADPASVLVLTFSNRAAAEASERICAALPDDGPRVWVGTFHQFGMDLIRRHAERLDLPRSPILLDRAAAVEALEDLLATLDLAHHRNLWAPERLLKDVLSAVSRAKDELVGPDRYEELASAMLAAADGDPAGIEAAERAAEVARVYRAYQDKLLELGAVDFGDQVMLPALLLEGDPALAAELRGRHRHVLVDEYQDVNRASIRLLRALVGPGGEVWAVGDARQAIYRFRGASSASMSRFAEDFGPHAPHSLGVNYRSSAEVVRTFLDFSRGMTGAEGAPEPALEARRGEAGHAPVLTECPDDDAEVAAVVAAVAELAGRGVRNGQQAVLCRGNAQVEEISGALEAAGIPVLRLGNVLERDEVRDLLSILSLAADTTGAGLPRVGSLPRYGLSLQDVRVAATALGSDERTVLESLGDLSALTGLSTAGAAGLARLRDDLACHTPFSSPWTLLATLMMDRTRWLADLAAGGGVEAQMRCLAVWNLMEAVRTQPPGRAGPPVARFLRRLRRVAMLGEARSLGDVPEAARSLDAVHVMTVHGSKGLEFEAVHLPGLHERGFPLSYTAPVCPPPHGLVDAAVEAAAAGAEAEEECLFFVALSRAKTHLRLYRSGATSGKRRQSRKQSPYLARIAPALTLAAAAPVASVPGPTDAHVVVSWPAGGPSVRAHHIEQLRRCPRRLLHTVLLGIRAARQTGPFAMTHDCVQRLIARLANGEGAVPGDLADLEAVFDGFWLEHGPHDHGYAAHYRALGSKLVAALHERLEGRGRLAPGSHTASVDGVHVVVRADDTSTAEGVRVLRRIRTGSDRSDDKDMSEVLLHLAAQSTSGGALGRAEVASLTDGRVRSVEFTNRVLVNRTKTLKELSGQLTAGHFPVTPKSDTCPRCPHWFACGRLPAGELVLDGLGKAA</sequence>
<evidence type="ECO:0000259" key="16">
    <source>
        <dbReference type="PROSITE" id="PS51217"/>
    </source>
</evidence>
<dbReference type="RefSeq" id="WP_252952760.1">
    <property type="nucleotide sequence ID" value="NZ_JAFIRR010000048.1"/>
</dbReference>
<dbReference type="InterPro" id="IPR014016">
    <property type="entry name" value="UvrD-like_ATP-bd"/>
</dbReference>
<dbReference type="PANTHER" id="PTHR11070">
    <property type="entry name" value="UVRD / RECB / PCRA DNA HELICASE FAMILY MEMBER"/>
    <property type="match status" value="1"/>
</dbReference>
<dbReference type="PROSITE" id="PS51198">
    <property type="entry name" value="UVRD_HELICASE_ATP_BIND"/>
    <property type="match status" value="1"/>
</dbReference>
<evidence type="ECO:0000259" key="15">
    <source>
        <dbReference type="PROSITE" id="PS51198"/>
    </source>
</evidence>
<feature type="compositionally biased region" description="Low complexity" evidence="13">
    <location>
        <begin position="201"/>
        <end position="210"/>
    </location>
</feature>
<keyword evidence="7" id="KW-0413">Isomerase</keyword>
<evidence type="ECO:0000256" key="13">
    <source>
        <dbReference type="SAM" id="MobiDB-lite"/>
    </source>
</evidence>
<dbReference type="EC" id="5.6.2.4" evidence="9"/>
<feature type="compositionally biased region" description="Low complexity" evidence="13">
    <location>
        <begin position="184"/>
        <end position="193"/>
    </location>
</feature>
<dbReference type="PANTHER" id="PTHR11070:SF2">
    <property type="entry name" value="ATP-DEPENDENT DNA HELICASE SRS2"/>
    <property type="match status" value="1"/>
</dbReference>
<keyword evidence="2 12" id="KW-0547">Nucleotide-binding</keyword>
<proteinExistence type="inferred from homology"/>
<keyword evidence="18" id="KW-1185">Reference proteome</keyword>
<protein>
    <recommendedName>
        <fullName evidence="9">DNA 3'-5' helicase</fullName>
        <ecNumber evidence="9">5.6.2.4</ecNumber>
    </recommendedName>
    <alternativeName>
        <fullName evidence="10">DNA 3'-5' helicase II</fullName>
    </alternativeName>
</protein>
<feature type="domain" description="UvrD-like helicase ATP-binding" evidence="15">
    <location>
        <begin position="188"/>
        <end position="487"/>
    </location>
</feature>
<dbReference type="SUPFAM" id="SSF52540">
    <property type="entry name" value="P-loop containing nucleoside triphosphate hydrolases"/>
    <property type="match status" value="1"/>
</dbReference>
<dbReference type="EMBL" id="JAFIRR010000048">
    <property type="protein sequence ID" value="MCO6416153.1"/>
    <property type="molecule type" value="Genomic_DNA"/>
</dbReference>
<evidence type="ECO:0000256" key="7">
    <source>
        <dbReference type="ARBA" id="ARBA00023235"/>
    </source>
</evidence>
<evidence type="ECO:0000256" key="6">
    <source>
        <dbReference type="ARBA" id="ARBA00023125"/>
    </source>
</evidence>
<dbReference type="Gene3D" id="1.10.486.10">
    <property type="entry name" value="PCRA, domain 4"/>
    <property type="match status" value="1"/>
</dbReference>
<evidence type="ECO:0000259" key="14">
    <source>
        <dbReference type="PROSITE" id="PS50206"/>
    </source>
</evidence>
<dbReference type="InterPro" id="IPR038726">
    <property type="entry name" value="PDDEXK_AddAB-type"/>
</dbReference>
<dbReference type="CDD" id="cd17932">
    <property type="entry name" value="DEXQc_UvrD"/>
    <property type="match status" value="1"/>
</dbReference>
<evidence type="ECO:0000256" key="11">
    <source>
        <dbReference type="ARBA" id="ARBA00048988"/>
    </source>
</evidence>